<protein>
    <submittedName>
        <fullName evidence="1">Uncharacterized protein</fullName>
    </submittedName>
</protein>
<name>A0AAN9N166_CANGL</name>
<proteinExistence type="predicted"/>
<evidence type="ECO:0000313" key="2">
    <source>
        <dbReference type="Proteomes" id="UP001367508"/>
    </source>
</evidence>
<comment type="caution">
    <text evidence="1">The sequence shown here is derived from an EMBL/GenBank/DDBJ whole genome shotgun (WGS) entry which is preliminary data.</text>
</comment>
<dbReference type="AlphaFoldDB" id="A0AAN9N166"/>
<dbReference type="Proteomes" id="UP001367508">
    <property type="component" value="Unassembled WGS sequence"/>
</dbReference>
<evidence type="ECO:0000313" key="1">
    <source>
        <dbReference type="EMBL" id="KAK7361403.1"/>
    </source>
</evidence>
<dbReference type="EMBL" id="JAYMYQ010000001">
    <property type="protein sequence ID" value="KAK7361403.1"/>
    <property type="molecule type" value="Genomic_DNA"/>
</dbReference>
<organism evidence="1 2">
    <name type="scientific">Canavalia gladiata</name>
    <name type="common">Sword bean</name>
    <name type="synonym">Dolichos gladiatus</name>
    <dbReference type="NCBI Taxonomy" id="3824"/>
    <lineage>
        <taxon>Eukaryota</taxon>
        <taxon>Viridiplantae</taxon>
        <taxon>Streptophyta</taxon>
        <taxon>Embryophyta</taxon>
        <taxon>Tracheophyta</taxon>
        <taxon>Spermatophyta</taxon>
        <taxon>Magnoliopsida</taxon>
        <taxon>eudicotyledons</taxon>
        <taxon>Gunneridae</taxon>
        <taxon>Pentapetalae</taxon>
        <taxon>rosids</taxon>
        <taxon>fabids</taxon>
        <taxon>Fabales</taxon>
        <taxon>Fabaceae</taxon>
        <taxon>Papilionoideae</taxon>
        <taxon>50 kb inversion clade</taxon>
        <taxon>NPAAA clade</taxon>
        <taxon>indigoferoid/millettioid clade</taxon>
        <taxon>Phaseoleae</taxon>
        <taxon>Canavalia</taxon>
    </lineage>
</organism>
<reference evidence="1 2" key="1">
    <citation type="submission" date="2024-01" db="EMBL/GenBank/DDBJ databases">
        <title>The genomes of 5 underutilized Papilionoideae crops provide insights into root nodulation and disease resistanc.</title>
        <authorList>
            <person name="Jiang F."/>
        </authorList>
    </citation>
    <scope>NUCLEOTIDE SEQUENCE [LARGE SCALE GENOMIC DNA]</scope>
    <source>
        <strain evidence="1">LVBAO_FW01</strain>
        <tissue evidence="1">Leaves</tissue>
    </source>
</reference>
<gene>
    <name evidence="1" type="ORF">VNO77_03460</name>
</gene>
<sequence>MGKSRSVLLSEIYGGGDMTVCIGRLLSLAKFEMVNAHTQLTVEGEPLSITFLSLMDISDLRLNLFELTLISSHALSHRRPCSLCLLTLNGSQLPPDTISVGGPLDAASMCLLVLVSPEGLTTFPYRHLLVSSNQTLWPSTEHFPCLSLMHASTSLGLVRGFESDSGRSLHQQPTLSYPITSIRIRRDKPK</sequence>
<keyword evidence="2" id="KW-1185">Reference proteome</keyword>
<accession>A0AAN9N166</accession>